<gene>
    <name evidence="2" type="ORF">B0T24DRAFT_225010</name>
</gene>
<dbReference type="Proteomes" id="UP001287356">
    <property type="component" value="Unassembled WGS sequence"/>
</dbReference>
<evidence type="ECO:0000256" key="1">
    <source>
        <dbReference type="SAM" id="MobiDB-lite"/>
    </source>
</evidence>
<dbReference type="CDD" id="cd00085">
    <property type="entry name" value="HNHc"/>
    <property type="match status" value="1"/>
</dbReference>
<proteinExistence type="predicted"/>
<accession>A0AAE0KH54</accession>
<comment type="caution">
    <text evidence="2">The sequence shown here is derived from an EMBL/GenBank/DDBJ whole genome shotgun (WGS) entry which is preliminary data.</text>
</comment>
<dbReference type="AlphaFoldDB" id="A0AAE0KH54"/>
<evidence type="ECO:0000313" key="2">
    <source>
        <dbReference type="EMBL" id="KAK3376658.1"/>
    </source>
</evidence>
<dbReference type="EMBL" id="JAULSN010000003">
    <property type="protein sequence ID" value="KAK3376658.1"/>
    <property type="molecule type" value="Genomic_DNA"/>
</dbReference>
<dbReference type="InterPro" id="IPR003615">
    <property type="entry name" value="HNH_nuc"/>
</dbReference>
<dbReference type="PANTHER" id="PTHR37827">
    <property type="entry name" value="TUDOR DOMAIN-CONTAINING PROTEIN"/>
    <property type="match status" value="1"/>
</dbReference>
<protein>
    <recommendedName>
        <fullName evidence="4">HNH domain-containing protein</fullName>
    </recommendedName>
</protein>
<reference evidence="2" key="2">
    <citation type="submission" date="2023-06" db="EMBL/GenBank/DDBJ databases">
        <authorList>
            <consortium name="Lawrence Berkeley National Laboratory"/>
            <person name="Haridas S."/>
            <person name="Hensen N."/>
            <person name="Bonometti L."/>
            <person name="Westerberg I."/>
            <person name="Brannstrom I.O."/>
            <person name="Guillou S."/>
            <person name="Cros-Aarteil S."/>
            <person name="Calhoun S."/>
            <person name="Kuo A."/>
            <person name="Mondo S."/>
            <person name="Pangilinan J."/>
            <person name="Riley R."/>
            <person name="Labutti K."/>
            <person name="Andreopoulos B."/>
            <person name="Lipzen A."/>
            <person name="Chen C."/>
            <person name="Yanf M."/>
            <person name="Daum C."/>
            <person name="Ng V."/>
            <person name="Clum A."/>
            <person name="Steindorff A."/>
            <person name="Ohm R."/>
            <person name="Martin F."/>
            <person name="Silar P."/>
            <person name="Natvig D."/>
            <person name="Lalanne C."/>
            <person name="Gautier V."/>
            <person name="Ament-Velasquez S.L."/>
            <person name="Kruys A."/>
            <person name="Hutchinson M.I."/>
            <person name="Powell A.J."/>
            <person name="Barry K."/>
            <person name="Miller A.N."/>
            <person name="Grigoriev I.V."/>
            <person name="Debuchy R."/>
            <person name="Gladieux P."/>
            <person name="Thoren M.H."/>
            <person name="Johannesson H."/>
        </authorList>
    </citation>
    <scope>NUCLEOTIDE SEQUENCE</scope>
    <source>
        <strain evidence="2">CBS 958.72</strain>
    </source>
</reference>
<evidence type="ECO:0000313" key="3">
    <source>
        <dbReference type="Proteomes" id="UP001287356"/>
    </source>
</evidence>
<feature type="region of interest" description="Disordered" evidence="1">
    <location>
        <begin position="29"/>
        <end position="79"/>
    </location>
</feature>
<dbReference type="PANTHER" id="PTHR37827:SF1">
    <property type="entry name" value="HNH DOMAIN-CONTAINING PROTEIN"/>
    <property type="match status" value="1"/>
</dbReference>
<reference evidence="2" key="1">
    <citation type="journal article" date="2023" name="Mol. Phylogenet. Evol.">
        <title>Genome-scale phylogeny and comparative genomics of the fungal order Sordariales.</title>
        <authorList>
            <person name="Hensen N."/>
            <person name="Bonometti L."/>
            <person name="Westerberg I."/>
            <person name="Brannstrom I.O."/>
            <person name="Guillou S."/>
            <person name="Cros-Aarteil S."/>
            <person name="Calhoun S."/>
            <person name="Haridas S."/>
            <person name="Kuo A."/>
            <person name="Mondo S."/>
            <person name="Pangilinan J."/>
            <person name="Riley R."/>
            <person name="LaButti K."/>
            <person name="Andreopoulos B."/>
            <person name="Lipzen A."/>
            <person name="Chen C."/>
            <person name="Yan M."/>
            <person name="Daum C."/>
            <person name="Ng V."/>
            <person name="Clum A."/>
            <person name="Steindorff A."/>
            <person name="Ohm R.A."/>
            <person name="Martin F."/>
            <person name="Silar P."/>
            <person name="Natvig D.O."/>
            <person name="Lalanne C."/>
            <person name="Gautier V."/>
            <person name="Ament-Velasquez S.L."/>
            <person name="Kruys A."/>
            <person name="Hutchinson M.I."/>
            <person name="Powell A.J."/>
            <person name="Barry K."/>
            <person name="Miller A.N."/>
            <person name="Grigoriev I.V."/>
            <person name="Debuchy R."/>
            <person name="Gladieux P."/>
            <person name="Hiltunen Thoren M."/>
            <person name="Johannesson H."/>
        </authorList>
    </citation>
    <scope>NUCLEOTIDE SEQUENCE</scope>
    <source>
        <strain evidence="2">CBS 958.72</strain>
    </source>
</reference>
<keyword evidence="3" id="KW-1185">Reference proteome</keyword>
<evidence type="ECO:0008006" key="4">
    <source>
        <dbReference type="Google" id="ProtNLM"/>
    </source>
</evidence>
<name>A0AAE0KH54_9PEZI</name>
<organism evidence="2 3">
    <name type="scientific">Lasiosphaeria ovina</name>
    <dbReference type="NCBI Taxonomy" id="92902"/>
    <lineage>
        <taxon>Eukaryota</taxon>
        <taxon>Fungi</taxon>
        <taxon>Dikarya</taxon>
        <taxon>Ascomycota</taxon>
        <taxon>Pezizomycotina</taxon>
        <taxon>Sordariomycetes</taxon>
        <taxon>Sordariomycetidae</taxon>
        <taxon>Sordariales</taxon>
        <taxon>Lasiosphaeriaceae</taxon>
        <taxon>Lasiosphaeria</taxon>
    </lineage>
</organism>
<feature type="region of interest" description="Disordered" evidence="1">
    <location>
        <begin position="116"/>
        <end position="139"/>
    </location>
</feature>
<feature type="compositionally biased region" description="Basic residues" evidence="1">
    <location>
        <begin position="35"/>
        <end position="51"/>
    </location>
</feature>
<sequence length="318" mass="34645">MAHQSYHGTAADNYEQFRDILSSALIERLAQPGQRRSRRQQRQRQRQRAKKPAGSPPPSSLATAKEKSTGPPEVNADADADADVVDADDLADFVEYIASAIFAALPAELQEIDYGTWAGGDNNDSNNNKQDRPSPPLQQRYALPLSSDAVGDILRLTSGGVDASISESLAAYGVTSSGEPEPDPETGMAELLAPVVTAYISSATAAPAPASATKGLATACELCGRDWINLTYHHLIPRMVHAKVVKRGWHRADELQNVAWLCGACHRFVHRFAGHEDLARRFYTVELLLEQPAVAAFAEWAGRLRWKGLGEARRRRGP</sequence>